<dbReference type="OrthoDB" id="9805019at2"/>
<dbReference type="InterPro" id="IPR005791">
    <property type="entry name" value="SecD"/>
</dbReference>
<dbReference type="InterPro" id="IPR048634">
    <property type="entry name" value="SecD_SecF_C"/>
</dbReference>
<dbReference type="Pfam" id="PF02355">
    <property type="entry name" value="SecD_SecF_C"/>
    <property type="match status" value="1"/>
</dbReference>
<evidence type="ECO:0000259" key="13">
    <source>
        <dbReference type="Pfam" id="PF21760"/>
    </source>
</evidence>
<feature type="transmembrane region" description="Helical" evidence="10">
    <location>
        <begin position="386"/>
        <end position="408"/>
    </location>
</feature>
<keyword evidence="5 10" id="KW-0812">Transmembrane</keyword>
<evidence type="ECO:0000256" key="9">
    <source>
        <dbReference type="ARBA" id="ARBA00023136"/>
    </source>
</evidence>
<dbReference type="EMBL" id="CP036313">
    <property type="protein sequence ID" value="QBH13968.1"/>
    <property type="molecule type" value="Genomic_DNA"/>
</dbReference>
<dbReference type="RefSeq" id="WP_111953347.1">
    <property type="nucleotide sequence ID" value="NZ_CP036313.1"/>
</dbReference>
<dbReference type="GO" id="GO:0006605">
    <property type="term" value="P:protein targeting"/>
    <property type="evidence" value="ECO:0007669"/>
    <property type="project" value="UniProtKB-UniRule"/>
</dbReference>
<feature type="domain" description="Protein translocase subunit SecDF P1" evidence="13">
    <location>
        <begin position="146"/>
        <end position="204"/>
    </location>
</feature>
<evidence type="ECO:0000256" key="8">
    <source>
        <dbReference type="ARBA" id="ARBA00023010"/>
    </source>
</evidence>
<dbReference type="InterPro" id="IPR048631">
    <property type="entry name" value="SecD_1st"/>
</dbReference>
<evidence type="ECO:0000313" key="18">
    <source>
        <dbReference type="Proteomes" id="UP000293902"/>
    </source>
</evidence>
<feature type="transmembrane region" description="Helical" evidence="10">
    <location>
        <begin position="457"/>
        <end position="479"/>
    </location>
</feature>
<dbReference type="InterPro" id="IPR022813">
    <property type="entry name" value="SecD/SecF_arch_bac"/>
</dbReference>
<keyword evidence="8 10" id="KW-0811">Translocation</keyword>
<dbReference type="InterPro" id="IPR055344">
    <property type="entry name" value="SecD_SecF_C_bact"/>
</dbReference>
<dbReference type="Gene3D" id="1.20.1640.10">
    <property type="entry name" value="Multidrug efflux transporter AcrB transmembrane domain"/>
    <property type="match status" value="1"/>
</dbReference>
<dbReference type="FunFam" id="1.20.1640.10:FF:000004">
    <property type="entry name" value="Protein translocase subunit SecD"/>
    <property type="match status" value="1"/>
</dbReference>
<dbReference type="Gene3D" id="3.30.70.3400">
    <property type="match status" value="2"/>
</dbReference>
<dbReference type="NCBIfam" id="TIGR01129">
    <property type="entry name" value="secD"/>
    <property type="match status" value="1"/>
</dbReference>
<dbReference type="GO" id="GO:0065002">
    <property type="term" value="P:intracellular protein transmembrane transport"/>
    <property type="evidence" value="ECO:0007669"/>
    <property type="project" value="UniProtKB-UniRule"/>
</dbReference>
<keyword evidence="7 10" id="KW-1133">Transmembrane helix</keyword>
<evidence type="ECO:0000256" key="10">
    <source>
        <dbReference type="HAMAP-Rule" id="MF_01463"/>
    </source>
</evidence>
<dbReference type="GO" id="GO:0043952">
    <property type="term" value="P:protein transport by the Sec complex"/>
    <property type="evidence" value="ECO:0007669"/>
    <property type="project" value="UniProtKB-UniRule"/>
</dbReference>
<evidence type="ECO:0000256" key="11">
    <source>
        <dbReference type="SAM" id="Coils"/>
    </source>
</evidence>
<evidence type="ECO:0000256" key="7">
    <source>
        <dbReference type="ARBA" id="ARBA00022989"/>
    </source>
</evidence>
<keyword evidence="3 10" id="KW-1003">Cell membrane</keyword>
<evidence type="ECO:0000313" key="17">
    <source>
        <dbReference type="Proteomes" id="UP000248798"/>
    </source>
</evidence>
<keyword evidence="9 10" id="KW-0472">Membrane</keyword>
<dbReference type="InterPro" id="IPR022646">
    <property type="entry name" value="SecD/SecF_CS"/>
</dbReference>
<dbReference type="Pfam" id="PF22599">
    <property type="entry name" value="SecDF_P1_head"/>
    <property type="match status" value="1"/>
</dbReference>
<dbReference type="Pfam" id="PF07549">
    <property type="entry name" value="Sec_GG"/>
    <property type="match status" value="1"/>
</dbReference>
<dbReference type="Proteomes" id="UP000248798">
    <property type="component" value="Unassembled WGS sequence"/>
</dbReference>
<dbReference type="PRINTS" id="PR00702">
    <property type="entry name" value="ACRIFLAVINRP"/>
</dbReference>
<comment type="subcellular location">
    <subcellularLocation>
        <location evidence="1 10">Cell membrane</location>
        <topology evidence="1 10">Multi-pass membrane protein</topology>
    </subcellularLocation>
</comment>
<dbReference type="Pfam" id="PF21760">
    <property type="entry name" value="SecD_1st"/>
    <property type="match status" value="1"/>
</dbReference>
<dbReference type="InterPro" id="IPR054384">
    <property type="entry name" value="SecDF_P1_head"/>
</dbReference>
<dbReference type="EMBL" id="QLNI01000003">
    <property type="protein sequence ID" value="RAM03619.1"/>
    <property type="molecule type" value="Genomic_DNA"/>
</dbReference>
<dbReference type="SUPFAM" id="SSF82866">
    <property type="entry name" value="Multidrug efflux transporter AcrB transmembrane domain"/>
    <property type="match status" value="1"/>
</dbReference>
<dbReference type="AlphaFoldDB" id="A0A328FGT4"/>
<feature type="transmembrane region" description="Helical" evidence="10">
    <location>
        <begin position="362"/>
        <end position="381"/>
    </location>
</feature>
<keyword evidence="18" id="KW-1185">Reference proteome</keyword>
<keyword evidence="4" id="KW-0997">Cell inner membrane</keyword>
<dbReference type="PANTHER" id="PTHR30081">
    <property type="entry name" value="PROTEIN-EXPORT MEMBRANE PROTEIN SEC"/>
    <property type="match status" value="1"/>
</dbReference>
<dbReference type="GO" id="GO:0005886">
    <property type="term" value="C:plasma membrane"/>
    <property type="evidence" value="ECO:0007669"/>
    <property type="project" value="UniProtKB-SubCell"/>
</dbReference>
<comment type="caution">
    <text evidence="10">Lacks conserved residue(s) required for the propagation of feature annotation.</text>
</comment>
<dbReference type="Gene3D" id="3.30.1360.200">
    <property type="match status" value="1"/>
</dbReference>
<evidence type="ECO:0000313" key="15">
    <source>
        <dbReference type="EMBL" id="QBH13968.1"/>
    </source>
</evidence>
<feature type="domain" description="SecDF P1 head subdomain" evidence="14">
    <location>
        <begin position="235"/>
        <end position="340"/>
    </location>
</feature>
<keyword evidence="2 10" id="KW-0813">Transport</keyword>
<feature type="transmembrane region" description="Helical" evidence="10">
    <location>
        <begin position="414"/>
        <end position="436"/>
    </location>
</feature>
<evidence type="ECO:0000313" key="16">
    <source>
        <dbReference type="EMBL" id="RAM03619.1"/>
    </source>
</evidence>
<dbReference type="NCBIfam" id="TIGR00916">
    <property type="entry name" value="2A0604s01"/>
    <property type="match status" value="1"/>
</dbReference>
<accession>A0A328FGT4</accession>
<evidence type="ECO:0000256" key="1">
    <source>
        <dbReference type="ARBA" id="ARBA00004651"/>
    </source>
</evidence>
<dbReference type="HAMAP" id="MF_01463_B">
    <property type="entry name" value="SecD_B"/>
    <property type="match status" value="1"/>
</dbReference>
<proteinExistence type="inferred from homology"/>
<gene>
    <name evidence="10 16" type="primary">secD</name>
    <name evidence="16" type="ORF">DO021_02400</name>
    <name evidence="15" type="ORF">EYB58_14150</name>
</gene>
<organism evidence="16 17">
    <name type="scientific">Desulfobacter hydrogenophilus</name>
    <dbReference type="NCBI Taxonomy" id="2291"/>
    <lineage>
        <taxon>Bacteria</taxon>
        <taxon>Pseudomonadati</taxon>
        <taxon>Thermodesulfobacteriota</taxon>
        <taxon>Desulfobacteria</taxon>
        <taxon>Desulfobacterales</taxon>
        <taxon>Desulfobacteraceae</taxon>
        <taxon>Desulfobacter</taxon>
    </lineage>
</organism>
<evidence type="ECO:0000256" key="5">
    <source>
        <dbReference type="ARBA" id="ARBA00022692"/>
    </source>
</evidence>
<feature type="transmembrane region" description="Helical" evidence="10">
    <location>
        <begin position="485"/>
        <end position="504"/>
    </location>
</feature>
<evidence type="ECO:0000256" key="2">
    <source>
        <dbReference type="ARBA" id="ARBA00022448"/>
    </source>
</evidence>
<protein>
    <recommendedName>
        <fullName evidence="10">Protein translocase subunit SecD</fullName>
    </recommendedName>
</protein>
<dbReference type="PANTHER" id="PTHR30081:SF1">
    <property type="entry name" value="PROTEIN TRANSLOCASE SUBUNIT SECD"/>
    <property type="match status" value="1"/>
</dbReference>
<sequence length="523" mass="56330">MKFFTIKRVLILGVIVAAVVCLLPTFTNTWPHKKINLGLDLQGGMHLILEVQSEEAVNAELDRTISQLKLDLKNEKIQHMGIDKASDHKIIAKISGADNKSGVEKLLSDEYAGLEIPSVKNISGGISFTLRLPDKESDSIKKMATEQALETIRNRIDEFGVSEPDIRIQSGNRILLQLPGISDPERAKGLIGKTAQLTFQLVDEQGDVNAALRGKPPVGDEILYQLRKNAGTGNQARTPFLIKKHVELDGSQLTNARVEFDQFQQPQVGIEFSRKGARTFERITGANINKRLAIVLDKNVYSAPNIQDRISGGKAVITGHFTLEEATDLAIALRAGSLPAPVKIIEERTVGPTLGADSVRTGLMSMLVGGALVVLFMVIYYRGAGLIADIALVVNIFLIGGGLAFFGATLTLPGIAGIILTIGMAVDANVIIFERIREELRAGRSPRAAVNAGYDRATLTVMDANVTTLIAAAVLFQFGTGPIKGFAVTLGLGIVASLFTALILSKSIYDMILANKQSDTLSI</sequence>
<comment type="subunit">
    <text evidence="10">Forms a complex with SecF. Part of the essential Sec protein translocation apparatus which comprises SecA, SecYEG and auxiliary proteins SecDF. Other proteins may also be involved.</text>
</comment>
<feature type="coiled-coil region" evidence="11">
    <location>
        <begin position="51"/>
        <end position="78"/>
    </location>
</feature>
<evidence type="ECO:0000256" key="6">
    <source>
        <dbReference type="ARBA" id="ARBA00022927"/>
    </source>
</evidence>
<evidence type="ECO:0000256" key="3">
    <source>
        <dbReference type="ARBA" id="ARBA00022475"/>
    </source>
</evidence>
<feature type="domain" description="Protein export membrane protein SecD/SecF C-terminal" evidence="12">
    <location>
        <begin position="342"/>
        <end position="510"/>
    </location>
</feature>
<dbReference type="FunFam" id="3.30.1360.200:FF:000002">
    <property type="entry name" value="Preprotein translocase subunit SecD"/>
    <property type="match status" value="1"/>
</dbReference>
<evidence type="ECO:0000256" key="4">
    <source>
        <dbReference type="ARBA" id="ARBA00022519"/>
    </source>
</evidence>
<dbReference type="InterPro" id="IPR001036">
    <property type="entry name" value="Acrflvin-R"/>
</dbReference>
<comment type="function">
    <text evidence="10">Part of the Sec protein translocase complex. Interacts with the SecYEG preprotein conducting channel. SecDF uses the proton motive force (PMF) to complete protein translocation after the ATP-dependent function of SecA.</text>
</comment>
<comment type="similarity">
    <text evidence="10">Belongs to the SecD/SecF family. SecD subfamily.</text>
</comment>
<keyword evidence="11" id="KW-0175">Coiled coil</keyword>
<reference evidence="16 17" key="1">
    <citation type="submission" date="2018-06" db="EMBL/GenBank/DDBJ databases">
        <title>Complete Genome Sequence of Desulfobacter hydrogenophilus (DSM3380).</title>
        <authorList>
            <person name="Marietou A."/>
            <person name="Schreiber L."/>
            <person name="Marshall I."/>
            <person name="Jorgensen B."/>
        </authorList>
    </citation>
    <scope>NUCLEOTIDE SEQUENCE [LARGE SCALE GENOMIC DNA]</scope>
    <source>
        <strain evidence="16 17">DSM 3380</strain>
    </source>
</reference>
<evidence type="ECO:0000259" key="12">
    <source>
        <dbReference type="Pfam" id="PF02355"/>
    </source>
</evidence>
<dbReference type="GO" id="GO:0015450">
    <property type="term" value="F:protein-transporting ATPase activity"/>
    <property type="evidence" value="ECO:0007669"/>
    <property type="project" value="InterPro"/>
</dbReference>
<dbReference type="Proteomes" id="UP000293902">
    <property type="component" value="Chromosome"/>
</dbReference>
<evidence type="ECO:0000259" key="14">
    <source>
        <dbReference type="Pfam" id="PF22599"/>
    </source>
</evidence>
<keyword evidence="6 10" id="KW-0653">Protein transport</keyword>
<name>A0A328FGT4_9BACT</name>
<reference evidence="15 18" key="2">
    <citation type="submission" date="2019-02" db="EMBL/GenBank/DDBJ databases">
        <title>Complete genome sequence of Desulfobacter hydrogenophilus AcRS1.</title>
        <authorList>
            <person name="Marietou A."/>
            <person name="Lund M.B."/>
            <person name="Marshall I.P.G."/>
            <person name="Schreiber L."/>
            <person name="Jorgensen B."/>
        </authorList>
    </citation>
    <scope>NUCLEOTIDE SEQUENCE [LARGE SCALE GENOMIC DNA]</scope>
    <source>
        <strain evidence="15 18">AcRS1</strain>
    </source>
</reference>